<comment type="caution">
    <text evidence="2">The sequence shown here is derived from an EMBL/GenBank/DDBJ whole genome shotgun (WGS) entry which is preliminary data.</text>
</comment>
<evidence type="ECO:0000259" key="1">
    <source>
        <dbReference type="Pfam" id="PF01471"/>
    </source>
</evidence>
<dbReference type="Pfam" id="PF01471">
    <property type="entry name" value="PG_binding_1"/>
    <property type="match status" value="2"/>
</dbReference>
<dbReference type="SUPFAM" id="SSF47090">
    <property type="entry name" value="PGBD-like"/>
    <property type="match status" value="2"/>
</dbReference>
<feature type="domain" description="Peptidoglycan binding-like" evidence="1">
    <location>
        <begin position="56"/>
        <end position="111"/>
    </location>
</feature>
<keyword evidence="2" id="KW-0326">Glycosidase</keyword>
<proteinExistence type="predicted"/>
<dbReference type="InterPro" id="IPR002477">
    <property type="entry name" value="Peptidoglycan-bd-like"/>
</dbReference>
<accession>A0A162S4Q5</accession>
<dbReference type="Proteomes" id="UP000076603">
    <property type="component" value="Unassembled WGS sequence"/>
</dbReference>
<organism evidence="2 3">
    <name type="scientific">Clostridium magnum DSM 2767</name>
    <dbReference type="NCBI Taxonomy" id="1121326"/>
    <lineage>
        <taxon>Bacteria</taxon>
        <taxon>Bacillati</taxon>
        <taxon>Bacillota</taxon>
        <taxon>Clostridia</taxon>
        <taxon>Eubacteriales</taxon>
        <taxon>Clostridiaceae</taxon>
        <taxon>Clostridium</taxon>
    </lineage>
</organism>
<dbReference type="Gene3D" id="1.10.101.10">
    <property type="entry name" value="PGBD-like superfamily/PGBD"/>
    <property type="match status" value="2"/>
</dbReference>
<keyword evidence="3" id="KW-1185">Reference proteome</keyword>
<gene>
    <name evidence="2" type="primary">lyc_2</name>
    <name evidence="2" type="ORF">CLMAG_36800</name>
</gene>
<dbReference type="STRING" id="1121326.CLMAG_36800"/>
<dbReference type="RefSeq" id="WP_066625518.1">
    <property type="nucleotide sequence ID" value="NZ_FQXL01000013.1"/>
</dbReference>
<keyword evidence="2" id="KW-0378">Hydrolase</keyword>
<dbReference type="OrthoDB" id="9812621at2"/>
<dbReference type="EC" id="3.2.1.17" evidence="2"/>
<evidence type="ECO:0000313" key="3">
    <source>
        <dbReference type="Proteomes" id="UP000076603"/>
    </source>
</evidence>
<dbReference type="InterPro" id="IPR036365">
    <property type="entry name" value="PGBD-like_sf"/>
</dbReference>
<reference evidence="2 3" key="1">
    <citation type="submission" date="2016-04" db="EMBL/GenBank/DDBJ databases">
        <title>Genome sequence of Clostridium magnum DSM 2767.</title>
        <authorList>
            <person name="Poehlein A."/>
            <person name="Uhlig R."/>
            <person name="Fischer R."/>
            <person name="Bahl H."/>
            <person name="Daniel R."/>
        </authorList>
    </citation>
    <scope>NUCLEOTIDE SEQUENCE [LARGE SCALE GENOMIC DNA]</scope>
    <source>
        <strain evidence="2 3">DSM 2767</strain>
    </source>
</reference>
<feature type="domain" description="Peptidoglycan binding-like" evidence="1">
    <location>
        <begin position="132"/>
        <end position="182"/>
    </location>
</feature>
<evidence type="ECO:0000313" key="2">
    <source>
        <dbReference type="EMBL" id="KZL90769.1"/>
    </source>
</evidence>
<dbReference type="EMBL" id="LWAE01000004">
    <property type="protein sequence ID" value="KZL90769.1"/>
    <property type="molecule type" value="Genomic_DNA"/>
</dbReference>
<sequence>MKNSKQLIVIASIATGITLSGKSVHAQQAVTNQASNPTTYNISKNSSTIIKLNHKGDIVKYIQSTLNLHFGAGLAEDGIYGKATEEAVKDAQKKLGISIDGIFGPRTASALLNYINNRSIDDKDGLSPVPIQIQKTLVSLGYNISINGNLSSYDTILAIKSFQSKNGLNITGKIDSKMLSILNGKVKGETDETAKFKSNTNYYITVNSSDHICRIYYKENNTWREIKCFNILSGEIDEGLYTTGLQGKSLNLNKVEMKNFTQIDGLNVFYCAEQDSGCGLRICDEGAELLSEIPVKTTIKVF</sequence>
<dbReference type="InterPro" id="IPR036366">
    <property type="entry name" value="PGBDSf"/>
</dbReference>
<name>A0A162S4Q5_9CLOT</name>
<dbReference type="PATRIC" id="fig|1121326.3.peg.3722"/>
<dbReference type="GO" id="GO:0003796">
    <property type="term" value="F:lysozyme activity"/>
    <property type="evidence" value="ECO:0007669"/>
    <property type="project" value="UniProtKB-EC"/>
</dbReference>
<dbReference type="AlphaFoldDB" id="A0A162S4Q5"/>
<protein>
    <submittedName>
        <fullName evidence="2">Autolytic lysozyme</fullName>
        <ecNumber evidence="2">3.2.1.17</ecNumber>
    </submittedName>
</protein>